<comment type="caution">
    <text evidence="1">The sequence shown here is derived from an EMBL/GenBank/DDBJ whole genome shotgun (WGS) entry which is preliminary data.</text>
</comment>
<gene>
    <name evidence="1" type="ORF">KIN20_000520</name>
</gene>
<evidence type="ECO:0000313" key="1">
    <source>
        <dbReference type="EMBL" id="KAJ1345891.1"/>
    </source>
</evidence>
<keyword evidence="2" id="KW-1185">Reference proteome</keyword>
<dbReference type="AlphaFoldDB" id="A0AAD5MBH9"/>
<dbReference type="EMBL" id="JAHQIW010000080">
    <property type="protein sequence ID" value="KAJ1345891.1"/>
    <property type="molecule type" value="Genomic_DNA"/>
</dbReference>
<organism evidence="1 2">
    <name type="scientific">Parelaphostrongylus tenuis</name>
    <name type="common">Meningeal worm</name>
    <dbReference type="NCBI Taxonomy" id="148309"/>
    <lineage>
        <taxon>Eukaryota</taxon>
        <taxon>Metazoa</taxon>
        <taxon>Ecdysozoa</taxon>
        <taxon>Nematoda</taxon>
        <taxon>Chromadorea</taxon>
        <taxon>Rhabditida</taxon>
        <taxon>Rhabditina</taxon>
        <taxon>Rhabditomorpha</taxon>
        <taxon>Strongyloidea</taxon>
        <taxon>Metastrongylidae</taxon>
        <taxon>Parelaphostrongylus</taxon>
    </lineage>
</organism>
<sequence>MVTMPRFKSICVGSQPNTDVAISEKPAMSISLHCCSDKEDLNLPTYRHNPIAVLENATSCRTRRATL</sequence>
<reference evidence="1" key="1">
    <citation type="submission" date="2021-06" db="EMBL/GenBank/DDBJ databases">
        <title>Parelaphostrongylus tenuis whole genome reference sequence.</title>
        <authorList>
            <person name="Garwood T.J."/>
            <person name="Larsen P.A."/>
            <person name="Fountain-Jones N.M."/>
            <person name="Garbe J.R."/>
            <person name="Macchietto M.G."/>
            <person name="Kania S.A."/>
            <person name="Gerhold R.W."/>
            <person name="Richards J.E."/>
            <person name="Wolf T.M."/>
        </authorList>
    </citation>
    <scope>NUCLEOTIDE SEQUENCE</scope>
    <source>
        <strain evidence="1">MNPRO001-30</strain>
        <tissue evidence="1">Meninges</tissue>
    </source>
</reference>
<name>A0AAD5MBH9_PARTN</name>
<accession>A0AAD5MBH9</accession>
<proteinExistence type="predicted"/>
<protein>
    <submittedName>
        <fullName evidence="1">Uncharacterized protein</fullName>
    </submittedName>
</protein>
<dbReference type="Proteomes" id="UP001196413">
    <property type="component" value="Unassembled WGS sequence"/>
</dbReference>
<evidence type="ECO:0000313" key="2">
    <source>
        <dbReference type="Proteomes" id="UP001196413"/>
    </source>
</evidence>